<dbReference type="EMBL" id="BAAADJ010000061">
    <property type="protein sequence ID" value="GAA0342890.1"/>
    <property type="molecule type" value="Genomic_DNA"/>
</dbReference>
<comment type="caution">
    <text evidence="4">The sequence shown here is derived from an EMBL/GenBank/DDBJ whole genome shotgun (WGS) entry which is preliminary data.</text>
</comment>
<dbReference type="Pfam" id="PF00702">
    <property type="entry name" value="Hydrolase"/>
    <property type="match status" value="1"/>
</dbReference>
<dbReference type="PANTHER" id="PTHR46470">
    <property type="entry name" value="N-ACYLNEURAMINATE-9-PHOSPHATASE"/>
    <property type="match status" value="1"/>
</dbReference>
<dbReference type="SUPFAM" id="SSF56784">
    <property type="entry name" value="HAD-like"/>
    <property type="match status" value="1"/>
</dbReference>
<name>A0ABP3GGL5_9BACI</name>
<evidence type="ECO:0000256" key="3">
    <source>
        <dbReference type="ARBA" id="ARBA00022842"/>
    </source>
</evidence>
<organism evidence="4 5">
    <name type="scientific">Bacillus carboniphilus</name>
    <dbReference type="NCBI Taxonomy" id="86663"/>
    <lineage>
        <taxon>Bacteria</taxon>
        <taxon>Bacillati</taxon>
        <taxon>Bacillota</taxon>
        <taxon>Bacilli</taxon>
        <taxon>Bacillales</taxon>
        <taxon>Bacillaceae</taxon>
        <taxon>Bacillus</taxon>
    </lineage>
</organism>
<sequence length="223" mass="25579">MLFFDIDGTLLDYKLAESTAVQLFYKQNQREFTIDEKEFVQQWNILSKEYYQRYLDGEFSFQDQQVARMQELYLLGGNSIGKDEATELFRLYLAYFQSSWVPFDDVMPCLTKLRGKMLGIITNGDPDQQRMKLEKLGILHFFQVIVASGEVGVAKPDPGIFYSACEKMGKEPEECVYIGDDLKVDVLGSMNTGMRAIWLNRNGASSDNRQILEINSLGDIQNL</sequence>
<dbReference type="InterPro" id="IPR023214">
    <property type="entry name" value="HAD_sf"/>
</dbReference>
<protein>
    <submittedName>
        <fullName evidence="4">HAD family hydrolase</fullName>
    </submittedName>
</protein>
<dbReference type="NCBIfam" id="TIGR01549">
    <property type="entry name" value="HAD-SF-IA-v1"/>
    <property type="match status" value="1"/>
</dbReference>
<dbReference type="NCBIfam" id="TIGR01509">
    <property type="entry name" value="HAD-SF-IA-v3"/>
    <property type="match status" value="1"/>
</dbReference>
<evidence type="ECO:0000313" key="5">
    <source>
        <dbReference type="Proteomes" id="UP001500782"/>
    </source>
</evidence>
<dbReference type="Proteomes" id="UP001500782">
    <property type="component" value="Unassembled WGS sequence"/>
</dbReference>
<dbReference type="SFLD" id="SFLDG01129">
    <property type="entry name" value="C1.5:_HAD__Beta-PGM__Phosphata"/>
    <property type="match status" value="1"/>
</dbReference>
<dbReference type="PANTHER" id="PTHR46470:SF4">
    <property type="entry name" value="5-AMINO-6-(5-PHOSPHO-D-RIBITYLAMINO)URACIL PHOSPHATASE YIGB"/>
    <property type="match status" value="1"/>
</dbReference>
<evidence type="ECO:0000313" key="4">
    <source>
        <dbReference type="EMBL" id="GAA0342890.1"/>
    </source>
</evidence>
<dbReference type="InterPro" id="IPR006439">
    <property type="entry name" value="HAD-SF_hydro_IA"/>
</dbReference>
<dbReference type="GO" id="GO:0016787">
    <property type="term" value="F:hydrolase activity"/>
    <property type="evidence" value="ECO:0007669"/>
    <property type="project" value="UniProtKB-KW"/>
</dbReference>
<dbReference type="SFLD" id="SFLDS00003">
    <property type="entry name" value="Haloacid_Dehalogenase"/>
    <property type="match status" value="1"/>
</dbReference>
<proteinExistence type="predicted"/>
<dbReference type="RefSeq" id="WP_343802392.1">
    <property type="nucleotide sequence ID" value="NZ_BAAADJ010000061.1"/>
</dbReference>
<dbReference type="InterPro" id="IPR036412">
    <property type="entry name" value="HAD-like_sf"/>
</dbReference>
<dbReference type="SFLD" id="SFLDG01135">
    <property type="entry name" value="C1.5.6:_HAD__Beta-PGM__Phospha"/>
    <property type="match status" value="1"/>
</dbReference>
<keyword evidence="5" id="KW-1185">Reference proteome</keyword>
<dbReference type="PRINTS" id="PR00413">
    <property type="entry name" value="HADHALOGNASE"/>
</dbReference>
<evidence type="ECO:0000256" key="2">
    <source>
        <dbReference type="ARBA" id="ARBA00022801"/>
    </source>
</evidence>
<dbReference type="Gene3D" id="1.20.120.710">
    <property type="entry name" value="Haloacid dehalogenase hydrolase-like domain"/>
    <property type="match status" value="1"/>
</dbReference>
<comment type="cofactor">
    <cofactor evidence="1">
        <name>Mg(2+)</name>
        <dbReference type="ChEBI" id="CHEBI:18420"/>
    </cofactor>
</comment>
<dbReference type="Gene3D" id="3.40.50.1000">
    <property type="entry name" value="HAD superfamily/HAD-like"/>
    <property type="match status" value="1"/>
</dbReference>
<evidence type="ECO:0000256" key="1">
    <source>
        <dbReference type="ARBA" id="ARBA00001946"/>
    </source>
</evidence>
<keyword evidence="2 4" id="KW-0378">Hydrolase</keyword>
<reference evidence="5" key="1">
    <citation type="journal article" date="2019" name="Int. J. Syst. Evol. Microbiol.">
        <title>The Global Catalogue of Microorganisms (GCM) 10K type strain sequencing project: providing services to taxonomists for standard genome sequencing and annotation.</title>
        <authorList>
            <consortium name="The Broad Institute Genomics Platform"/>
            <consortium name="The Broad Institute Genome Sequencing Center for Infectious Disease"/>
            <person name="Wu L."/>
            <person name="Ma J."/>
        </authorList>
    </citation>
    <scope>NUCLEOTIDE SEQUENCE [LARGE SCALE GENOMIC DNA]</scope>
    <source>
        <strain evidence="5">JCM 9731</strain>
    </source>
</reference>
<accession>A0ABP3GGL5</accession>
<gene>
    <name evidence="4" type="ORF">GCM10008967_36680</name>
</gene>
<dbReference type="InterPro" id="IPR051400">
    <property type="entry name" value="HAD-like_hydrolase"/>
</dbReference>
<keyword evidence="3" id="KW-0460">Magnesium</keyword>